<dbReference type="Proteomes" id="UP001732700">
    <property type="component" value="Chromosome 4A"/>
</dbReference>
<proteinExistence type="predicted"/>
<sequence length="393" mass="44195">MSSLGSPAAASPLEDDDLLSEILLRLPPQPSSLPRASFVCKPWRCLVTDPRFFRRFELRHRRTPPLLGFFHNQGADDVSFFPTLEAPNRVPPGRFSLQNDNRPRLLGCRHGLALILLLKQPQFLVWDPVTGEQHHLAIPPWFDPAKVLATAAVLRSAARDVQVQQHFEVVLLAADDKDRRMLACVYSSETGVWGNLISTPNPSGVYVFQPAVLVENSLYWLFGTDTFLEILEFDLERQTLAVVKLPPGLDNLPQEVDISSELYLEDMCTVMRAEGGGMGFLFVSYYTAQAQLWKRKTDSAGVVSWELTRAIELDKLLSLNLKETRPIHVLGYAEYNNVLLLRTVFSTFMVQLESLKFKTFPRIGGWSYFLPFESVYTAGIGGGHAEAELLDNT</sequence>
<organism evidence="1 2">
    <name type="scientific">Avena sativa</name>
    <name type="common">Oat</name>
    <dbReference type="NCBI Taxonomy" id="4498"/>
    <lineage>
        <taxon>Eukaryota</taxon>
        <taxon>Viridiplantae</taxon>
        <taxon>Streptophyta</taxon>
        <taxon>Embryophyta</taxon>
        <taxon>Tracheophyta</taxon>
        <taxon>Spermatophyta</taxon>
        <taxon>Magnoliopsida</taxon>
        <taxon>Liliopsida</taxon>
        <taxon>Poales</taxon>
        <taxon>Poaceae</taxon>
        <taxon>BOP clade</taxon>
        <taxon>Pooideae</taxon>
        <taxon>Poodae</taxon>
        <taxon>Poeae</taxon>
        <taxon>Poeae Chloroplast Group 1 (Aveneae type)</taxon>
        <taxon>Aveninae</taxon>
        <taxon>Avena</taxon>
    </lineage>
</organism>
<dbReference type="EnsemblPlants" id="AVESA.00010b.r2.4AG0649230.1">
    <property type="protein sequence ID" value="AVESA.00010b.r2.4AG0649230.1.CDS"/>
    <property type="gene ID" value="AVESA.00010b.r2.4AG0649230"/>
</dbReference>
<protein>
    <submittedName>
        <fullName evidence="1">Uncharacterized protein</fullName>
    </submittedName>
</protein>
<evidence type="ECO:0000313" key="2">
    <source>
        <dbReference type="Proteomes" id="UP001732700"/>
    </source>
</evidence>
<reference evidence="1" key="2">
    <citation type="submission" date="2025-09" db="UniProtKB">
        <authorList>
            <consortium name="EnsemblPlants"/>
        </authorList>
    </citation>
    <scope>IDENTIFICATION</scope>
</reference>
<accession>A0ACD5WPK4</accession>
<evidence type="ECO:0000313" key="1">
    <source>
        <dbReference type="EnsemblPlants" id="AVESA.00010b.r2.4AG0649230.1.CDS"/>
    </source>
</evidence>
<reference evidence="1" key="1">
    <citation type="submission" date="2021-05" db="EMBL/GenBank/DDBJ databases">
        <authorList>
            <person name="Scholz U."/>
            <person name="Mascher M."/>
            <person name="Fiebig A."/>
        </authorList>
    </citation>
    <scope>NUCLEOTIDE SEQUENCE [LARGE SCALE GENOMIC DNA]</scope>
</reference>
<keyword evidence="2" id="KW-1185">Reference proteome</keyword>
<name>A0ACD5WPK4_AVESA</name>